<proteinExistence type="predicted"/>
<keyword evidence="3 6" id="KW-0812">Transmembrane</keyword>
<accession>A0A4P9UMS2</accession>
<dbReference type="GO" id="GO:0030420">
    <property type="term" value="P:establishment of competence for transformation"/>
    <property type="evidence" value="ECO:0007669"/>
    <property type="project" value="InterPro"/>
</dbReference>
<evidence type="ECO:0000256" key="4">
    <source>
        <dbReference type="ARBA" id="ARBA00022989"/>
    </source>
</evidence>
<gene>
    <name evidence="8" type="ORF">EQU24_10225</name>
</gene>
<dbReference type="InterPro" id="IPR004797">
    <property type="entry name" value="Competence_ComEC/Rec2"/>
</dbReference>
<feature type="transmembrane region" description="Helical" evidence="6">
    <location>
        <begin position="388"/>
        <end position="409"/>
    </location>
</feature>
<dbReference type="InterPro" id="IPR025405">
    <property type="entry name" value="DUF4131"/>
</dbReference>
<dbReference type="GO" id="GO:0005886">
    <property type="term" value="C:plasma membrane"/>
    <property type="evidence" value="ECO:0007669"/>
    <property type="project" value="UniProtKB-SubCell"/>
</dbReference>
<feature type="transmembrane region" description="Helical" evidence="6">
    <location>
        <begin position="421"/>
        <end position="441"/>
    </location>
</feature>
<feature type="transmembrane region" description="Helical" evidence="6">
    <location>
        <begin position="267"/>
        <end position="286"/>
    </location>
</feature>
<dbReference type="RefSeq" id="WP_017839599.1">
    <property type="nucleotide sequence ID" value="NZ_CP035467.1"/>
</dbReference>
<dbReference type="CDD" id="cd07731">
    <property type="entry name" value="ComA-like_MBL-fold"/>
    <property type="match status" value="1"/>
</dbReference>
<dbReference type="InterPro" id="IPR052159">
    <property type="entry name" value="Competence_DNA_uptake"/>
</dbReference>
<dbReference type="PANTHER" id="PTHR30619:SF1">
    <property type="entry name" value="RECOMBINATION PROTEIN 2"/>
    <property type="match status" value="1"/>
</dbReference>
<feature type="transmembrane region" description="Helical" evidence="6">
    <location>
        <begin position="27"/>
        <end position="43"/>
    </location>
</feature>
<keyword evidence="5 6" id="KW-0472">Membrane</keyword>
<sequence>MVESALFFAAGIWTVQQFPQLPGGWHWLVSVCVLVGILLRLKYRKAAIFLFGMLWAIVYASNALSNRLPVDLESKIIPIEGRVTGLPRQSDRRVRFNLTDIQGPEGTPKKLRLSWYNPKHEIKAGQYWSFSVKLKRPHGNLNPGGFDFERWLLSEGIGATGYVRDRPTPVMVSDKTSFFDISTWRQQLSDRLNNTGASSDTIGIIKALAIGERQQLSSAQWNIFRNTGTVHLIAISGLHIGLISGLMYLTILKFWARTGVLRWSPHYVGALAALFIAAFYAGLAGFSVPTQRALIMLAAVMLSVIWQRNVSLSKTLALALFAVLTMDPLAILSPGFWLSFLAVIFIVFIAGGRLQKTNRWLAALKIHWAMAFALAPVLLFFFQQTSLIAPLANLIAVPVVSFLVVPILLPSMFLLGTIPGLAEPLLLLVDSILKGLLWFLAKLADWPFATVYYPQPTLIAVAFFVLGVFILLTPRGLTGRWLGCLMLCPLFFPSLDRPEDGEAKLTLLDVGQGLATVVQTAKHVLVFDTGIRFDSGSDSGTSVLLPFLRYQGIDRVDKLIISHGDNDHIGGAASLLSSIRTDAVLSSVPERIDHISADFCRTGQSWSWDGVSFVMLAPGETAGFRSNNDNSCVLKVIAEQGSILLTGDIEKNAEAWLIKNYASDLLADILIVPHHGSKTSSTHAFLQAVSPNYALIPSGYKNRFGFPHQEVIERLDDLNINWFDTGRHGALTVTTTKHTLKLEAQRLARRRYWHAAP</sequence>
<dbReference type="SMART" id="SM00849">
    <property type="entry name" value="Lactamase_B"/>
    <property type="match status" value="1"/>
</dbReference>
<dbReference type="SUPFAM" id="SSF56281">
    <property type="entry name" value="Metallo-hydrolase/oxidoreductase"/>
    <property type="match status" value="1"/>
</dbReference>
<dbReference type="OrthoDB" id="9761531at2"/>
<dbReference type="NCBIfam" id="TIGR00361">
    <property type="entry name" value="ComEC_Rec2"/>
    <property type="match status" value="1"/>
</dbReference>
<evidence type="ECO:0000256" key="6">
    <source>
        <dbReference type="SAM" id="Phobius"/>
    </source>
</evidence>
<dbReference type="Proteomes" id="UP000305881">
    <property type="component" value="Chromosome"/>
</dbReference>
<dbReference type="InterPro" id="IPR004477">
    <property type="entry name" value="ComEC_N"/>
</dbReference>
<evidence type="ECO:0000256" key="5">
    <source>
        <dbReference type="ARBA" id="ARBA00023136"/>
    </source>
</evidence>
<evidence type="ECO:0000259" key="7">
    <source>
        <dbReference type="SMART" id="SM00849"/>
    </source>
</evidence>
<feature type="transmembrane region" description="Helical" evidence="6">
    <location>
        <begin position="232"/>
        <end position="255"/>
    </location>
</feature>
<dbReference type="Pfam" id="PF03772">
    <property type="entry name" value="Competence"/>
    <property type="match status" value="1"/>
</dbReference>
<comment type="subcellular location">
    <subcellularLocation>
        <location evidence="1">Cell membrane</location>
        <topology evidence="1">Multi-pass membrane protein</topology>
    </subcellularLocation>
</comment>
<dbReference type="STRING" id="675511.GCA_000341735_00996"/>
<dbReference type="NCBIfam" id="TIGR00360">
    <property type="entry name" value="ComEC_N-term"/>
    <property type="match status" value="1"/>
</dbReference>
<keyword evidence="4 6" id="KW-1133">Transmembrane helix</keyword>
<evidence type="ECO:0000313" key="9">
    <source>
        <dbReference type="Proteomes" id="UP000305881"/>
    </source>
</evidence>
<reference evidence="9" key="1">
    <citation type="journal article" date="2019" name="J. Bacteriol.">
        <title>A Mutagenic Screen Identifies a TonB-Dependent Receptor Required for the Lanthanide Metal Switch in the Type I Methanotroph 'Methylotuvimicrobium buryatense' 5GB1C.</title>
        <authorList>
            <person name="Groom J.D."/>
            <person name="Ford S.M."/>
            <person name="Pesesky M.W."/>
            <person name="Lidstrom M.E."/>
        </authorList>
    </citation>
    <scope>NUCLEOTIDE SEQUENCE [LARGE SCALE GENOMIC DNA]</scope>
    <source>
        <strain evidence="9">5GB1C</strain>
    </source>
</reference>
<evidence type="ECO:0000256" key="3">
    <source>
        <dbReference type="ARBA" id="ARBA00022692"/>
    </source>
</evidence>
<dbReference type="InterPro" id="IPR035681">
    <property type="entry name" value="ComA-like_MBL"/>
</dbReference>
<dbReference type="InterPro" id="IPR036866">
    <property type="entry name" value="RibonucZ/Hydroxyglut_hydro"/>
</dbReference>
<dbReference type="KEGG" id="mbur:EQU24_10225"/>
<evidence type="ECO:0000313" key="8">
    <source>
        <dbReference type="EMBL" id="QCW82568.1"/>
    </source>
</evidence>
<name>A0A4P9UMS2_METBY</name>
<feature type="transmembrane region" description="Helical" evidence="6">
    <location>
        <begin position="453"/>
        <end position="472"/>
    </location>
</feature>
<feature type="transmembrane region" description="Helical" evidence="6">
    <location>
        <begin position="329"/>
        <end position="350"/>
    </location>
</feature>
<feature type="transmembrane region" description="Helical" evidence="6">
    <location>
        <begin position="362"/>
        <end position="382"/>
    </location>
</feature>
<dbReference type="InterPro" id="IPR001279">
    <property type="entry name" value="Metallo-B-lactamas"/>
</dbReference>
<keyword evidence="2" id="KW-1003">Cell membrane</keyword>
<dbReference type="PANTHER" id="PTHR30619">
    <property type="entry name" value="DNA INTERNALIZATION/COMPETENCE PROTEIN COMEC/REC2"/>
    <property type="match status" value="1"/>
</dbReference>
<dbReference type="Gene3D" id="3.60.15.10">
    <property type="entry name" value="Ribonuclease Z/Hydroxyacylglutathione hydrolase-like"/>
    <property type="match status" value="1"/>
</dbReference>
<keyword evidence="9" id="KW-1185">Reference proteome</keyword>
<dbReference type="Pfam" id="PF00753">
    <property type="entry name" value="Lactamase_B"/>
    <property type="match status" value="1"/>
</dbReference>
<dbReference type="AlphaFoldDB" id="A0A4P9UMS2"/>
<feature type="domain" description="Metallo-beta-lactamase" evidence="7">
    <location>
        <begin position="512"/>
        <end position="700"/>
    </location>
</feature>
<evidence type="ECO:0000256" key="2">
    <source>
        <dbReference type="ARBA" id="ARBA00022475"/>
    </source>
</evidence>
<dbReference type="EMBL" id="CP035467">
    <property type="protein sequence ID" value="QCW82568.1"/>
    <property type="molecule type" value="Genomic_DNA"/>
</dbReference>
<protein>
    <submittedName>
        <fullName evidence="8">DNA internalization-related competence protein ComEC/Rec2</fullName>
    </submittedName>
</protein>
<organism evidence="8 9">
    <name type="scientific">Methylotuvimicrobium buryatense</name>
    <name type="common">Methylomicrobium buryatense</name>
    <dbReference type="NCBI Taxonomy" id="95641"/>
    <lineage>
        <taxon>Bacteria</taxon>
        <taxon>Pseudomonadati</taxon>
        <taxon>Pseudomonadota</taxon>
        <taxon>Gammaproteobacteria</taxon>
        <taxon>Methylococcales</taxon>
        <taxon>Methylococcaceae</taxon>
        <taxon>Methylotuvimicrobium</taxon>
    </lineage>
</organism>
<evidence type="ECO:0000256" key="1">
    <source>
        <dbReference type="ARBA" id="ARBA00004651"/>
    </source>
</evidence>
<dbReference type="Pfam" id="PF13567">
    <property type="entry name" value="DUF4131"/>
    <property type="match status" value="1"/>
</dbReference>